<dbReference type="PANTHER" id="PTHR12821:SF0">
    <property type="entry name" value="BYSTIN"/>
    <property type="match status" value="1"/>
</dbReference>
<feature type="compositionally biased region" description="Polar residues" evidence="2">
    <location>
        <begin position="1"/>
        <end position="10"/>
    </location>
</feature>
<feature type="compositionally biased region" description="Low complexity" evidence="2">
    <location>
        <begin position="22"/>
        <end position="40"/>
    </location>
</feature>
<feature type="region of interest" description="Disordered" evidence="2">
    <location>
        <begin position="1"/>
        <end position="190"/>
    </location>
</feature>
<proteinExistence type="inferred from homology"/>
<dbReference type="GeneID" id="37028843"/>
<dbReference type="Pfam" id="PF05291">
    <property type="entry name" value="Bystin"/>
    <property type="match status" value="1"/>
</dbReference>
<keyword evidence="4" id="KW-1185">Reference proteome</keyword>
<dbReference type="GO" id="GO:0005730">
    <property type="term" value="C:nucleolus"/>
    <property type="evidence" value="ECO:0007669"/>
    <property type="project" value="TreeGrafter"/>
</dbReference>
<accession>A0A316UJ48</accession>
<evidence type="ECO:0000313" key="3">
    <source>
        <dbReference type="EMBL" id="PWN25239.1"/>
    </source>
</evidence>
<dbReference type="GO" id="GO:0005737">
    <property type="term" value="C:cytoplasm"/>
    <property type="evidence" value="ECO:0007669"/>
    <property type="project" value="TreeGrafter"/>
</dbReference>
<dbReference type="AlphaFoldDB" id="A0A316UJ48"/>
<feature type="compositionally biased region" description="Basic and acidic residues" evidence="2">
    <location>
        <begin position="109"/>
        <end position="118"/>
    </location>
</feature>
<feature type="compositionally biased region" description="Polar residues" evidence="2">
    <location>
        <begin position="41"/>
        <end position="51"/>
    </location>
</feature>
<gene>
    <name evidence="3" type="ORF">BDZ90DRAFT_234438</name>
</gene>
<dbReference type="Proteomes" id="UP000245884">
    <property type="component" value="Unassembled WGS sequence"/>
</dbReference>
<dbReference type="InterPro" id="IPR007955">
    <property type="entry name" value="Bystin"/>
</dbReference>
<dbReference type="OrthoDB" id="2192561at2759"/>
<dbReference type="STRING" id="1569628.A0A316UJ48"/>
<dbReference type="EMBL" id="KZ819677">
    <property type="protein sequence ID" value="PWN25239.1"/>
    <property type="molecule type" value="Genomic_DNA"/>
</dbReference>
<feature type="region of interest" description="Disordered" evidence="2">
    <location>
        <begin position="502"/>
        <end position="525"/>
    </location>
</feature>
<name>A0A316UJ48_9BASI</name>
<dbReference type="PANTHER" id="PTHR12821">
    <property type="entry name" value="BYSTIN"/>
    <property type="match status" value="1"/>
</dbReference>
<dbReference type="GO" id="GO:0030515">
    <property type="term" value="F:snoRNA binding"/>
    <property type="evidence" value="ECO:0007669"/>
    <property type="project" value="TreeGrafter"/>
</dbReference>
<evidence type="ECO:0000256" key="2">
    <source>
        <dbReference type="SAM" id="MobiDB-lite"/>
    </source>
</evidence>
<sequence length="525" mass="57425">MPKAPSSFSKQRGGRASGSNGGPSSSSSSGGPKFSSAAPSRNSQGSLTSQMRQDDLASRFGSVSQPGRRNKNKHGNRYEDVEQDGEDAAAAGPSSQPFVTGGKAGGAPRGDKYVDKKLSGKILRLAREQQEEIEEEEERAAGLQEMPSSHRGDGIMPEDDEGEQAGMASDDGELEDDEGEEEFEYEDVEVDPEEAELLERMRSDRVEEEGGRRTLADLIMDKIEAAGGNGGEGEKEDDGMVMGMNPKIVEVYTKVGELLSRYKSGPLPKAFKILPSLPHWEIVLSLTSPQTWTPHATLAATRIFVSNLKAAQSQRFFELVLGPRFRDEVELKKKASYQIYESLAKALYKPSAFFKGILFPICESGTMTLKEAAVLSSVLTKVSVPMLHSAAALLRLAEMEYSGCTSLIIRTLLAKAYGLPWKVIDALVFHFLRFADPSKGVEKVKDGSGARRMPVLWHQSLLVFCQLYKQDLTPDQKTALLDLIRVQKHPGIEPDIRRELSTGTARGEMLEEPIDDADSNYAMSG</sequence>
<dbReference type="Gene3D" id="1.25.40.480">
    <property type="match status" value="1"/>
</dbReference>
<dbReference type="GO" id="GO:0030688">
    <property type="term" value="C:preribosome, small subunit precursor"/>
    <property type="evidence" value="ECO:0007669"/>
    <property type="project" value="TreeGrafter"/>
</dbReference>
<evidence type="ECO:0000313" key="4">
    <source>
        <dbReference type="Proteomes" id="UP000245884"/>
    </source>
</evidence>
<protein>
    <submittedName>
        <fullName evidence="3">Bystin-domain-containing protein</fullName>
    </submittedName>
</protein>
<feature type="compositionally biased region" description="Acidic residues" evidence="2">
    <location>
        <begin position="170"/>
        <end position="190"/>
    </location>
</feature>
<dbReference type="RefSeq" id="XP_025359851.1">
    <property type="nucleotide sequence ID" value="XM_025507020.1"/>
</dbReference>
<comment type="similarity">
    <text evidence="1">Belongs to the bystin family.</text>
</comment>
<evidence type="ECO:0000256" key="1">
    <source>
        <dbReference type="ARBA" id="ARBA00007114"/>
    </source>
</evidence>
<dbReference type="GO" id="GO:0006364">
    <property type="term" value="P:rRNA processing"/>
    <property type="evidence" value="ECO:0007669"/>
    <property type="project" value="TreeGrafter"/>
</dbReference>
<organism evidence="3 4">
    <name type="scientific">Jaminaea rosea</name>
    <dbReference type="NCBI Taxonomy" id="1569628"/>
    <lineage>
        <taxon>Eukaryota</taxon>
        <taxon>Fungi</taxon>
        <taxon>Dikarya</taxon>
        <taxon>Basidiomycota</taxon>
        <taxon>Ustilaginomycotina</taxon>
        <taxon>Exobasidiomycetes</taxon>
        <taxon>Microstromatales</taxon>
        <taxon>Microstromatales incertae sedis</taxon>
        <taxon>Jaminaea</taxon>
    </lineage>
</organism>
<reference evidence="3 4" key="1">
    <citation type="journal article" date="2018" name="Mol. Biol. Evol.">
        <title>Broad Genomic Sampling Reveals a Smut Pathogenic Ancestry of the Fungal Clade Ustilaginomycotina.</title>
        <authorList>
            <person name="Kijpornyongpan T."/>
            <person name="Mondo S.J."/>
            <person name="Barry K."/>
            <person name="Sandor L."/>
            <person name="Lee J."/>
            <person name="Lipzen A."/>
            <person name="Pangilinan J."/>
            <person name="LaButti K."/>
            <person name="Hainaut M."/>
            <person name="Henrissat B."/>
            <person name="Grigoriev I.V."/>
            <person name="Spatafora J.W."/>
            <person name="Aime M.C."/>
        </authorList>
    </citation>
    <scope>NUCLEOTIDE SEQUENCE [LARGE SCALE GENOMIC DNA]</scope>
    <source>
        <strain evidence="3 4">MCA 5214</strain>
    </source>
</reference>